<feature type="transmembrane region" description="Helical" evidence="6">
    <location>
        <begin position="241"/>
        <end position="261"/>
    </location>
</feature>
<keyword evidence="5 6" id="KW-0472">Membrane</keyword>
<feature type="transmembrane region" description="Helical" evidence="6">
    <location>
        <begin position="287"/>
        <end position="311"/>
    </location>
</feature>
<feature type="transmembrane region" description="Helical" evidence="6">
    <location>
        <begin position="5"/>
        <end position="23"/>
    </location>
</feature>
<sequence length="332" mass="36422">MEVLIWADILAVYAMWMMMTYLTKVWKLNFTHAAAMVNIFIGSATIMPIGMSYLAETCLGNFGVLCLSSVSYSIGLSFLAMSTPPILSKATGTCSAYEAACIGHVQAILFYAALALIAVGLSGHVTSLGAFFTGQMAIQKEEDEDALERRTRTPCICLGVFAVVLVPIIGGIALPYIKPWSVRFGIPAICSVVATPVFEWVMRLDKAATILSSQNLEEQEMNKWRLCRVTEVEETKITIRMIPITGVLGAGIMGSALSVYITGKVSERGGRRNWFQDTLNKSRLDNYYWTLAVLSSINLVLYALVAICYAYRESTAEEQEGPNEESANALQR</sequence>
<comment type="caution">
    <text evidence="7">The sequence shown here is derived from an EMBL/GenBank/DDBJ whole genome shotgun (WGS) entry which is preliminary data.</text>
</comment>
<evidence type="ECO:0000256" key="2">
    <source>
        <dbReference type="ARBA" id="ARBA00005982"/>
    </source>
</evidence>
<dbReference type="InterPro" id="IPR036259">
    <property type="entry name" value="MFS_trans_sf"/>
</dbReference>
<dbReference type="InterPro" id="IPR000109">
    <property type="entry name" value="POT_fam"/>
</dbReference>
<feature type="transmembrane region" description="Helical" evidence="6">
    <location>
        <begin position="62"/>
        <end position="81"/>
    </location>
</feature>
<dbReference type="Pfam" id="PF00854">
    <property type="entry name" value="PTR2"/>
    <property type="match status" value="1"/>
</dbReference>
<evidence type="ECO:0000313" key="8">
    <source>
        <dbReference type="Proteomes" id="UP000655225"/>
    </source>
</evidence>
<dbReference type="OMA" id="ICILIEC"/>
<dbReference type="Proteomes" id="UP000655225">
    <property type="component" value="Unassembled WGS sequence"/>
</dbReference>
<reference evidence="7 8" key="1">
    <citation type="submission" date="2020-04" db="EMBL/GenBank/DDBJ databases">
        <title>Plant Genome Project.</title>
        <authorList>
            <person name="Zhang R.-G."/>
        </authorList>
    </citation>
    <scope>NUCLEOTIDE SEQUENCE [LARGE SCALE GENOMIC DNA]</scope>
    <source>
        <strain evidence="7">YNK0</strain>
        <tissue evidence="7">Leaf</tissue>
    </source>
</reference>
<keyword evidence="8" id="KW-1185">Reference proteome</keyword>
<dbReference type="Gene3D" id="1.20.1250.20">
    <property type="entry name" value="MFS general substrate transporter like domains"/>
    <property type="match status" value="2"/>
</dbReference>
<dbReference type="GO" id="GO:0022857">
    <property type="term" value="F:transmembrane transporter activity"/>
    <property type="evidence" value="ECO:0007669"/>
    <property type="project" value="InterPro"/>
</dbReference>
<evidence type="ECO:0000256" key="3">
    <source>
        <dbReference type="ARBA" id="ARBA00022692"/>
    </source>
</evidence>
<dbReference type="OrthoDB" id="1181826at2759"/>
<feature type="transmembrane region" description="Helical" evidence="6">
    <location>
        <begin position="183"/>
        <end position="202"/>
    </location>
</feature>
<dbReference type="AlphaFoldDB" id="A0A834Z4Y7"/>
<keyword evidence="4 6" id="KW-1133">Transmembrane helix</keyword>
<keyword evidence="3 6" id="KW-0812">Transmembrane</keyword>
<dbReference type="GO" id="GO:0016020">
    <property type="term" value="C:membrane"/>
    <property type="evidence" value="ECO:0007669"/>
    <property type="project" value="UniProtKB-SubCell"/>
</dbReference>
<gene>
    <name evidence="7" type="ORF">HHK36_016239</name>
</gene>
<organism evidence="7 8">
    <name type="scientific">Tetracentron sinense</name>
    <name type="common">Spur-leaf</name>
    <dbReference type="NCBI Taxonomy" id="13715"/>
    <lineage>
        <taxon>Eukaryota</taxon>
        <taxon>Viridiplantae</taxon>
        <taxon>Streptophyta</taxon>
        <taxon>Embryophyta</taxon>
        <taxon>Tracheophyta</taxon>
        <taxon>Spermatophyta</taxon>
        <taxon>Magnoliopsida</taxon>
        <taxon>Trochodendrales</taxon>
        <taxon>Trochodendraceae</taxon>
        <taxon>Tetracentron</taxon>
    </lineage>
</organism>
<evidence type="ECO:0000256" key="6">
    <source>
        <dbReference type="SAM" id="Phobius"/>
    </source>
</evidence>
<protein>
    <submittedName>
        <fullName evidence="7">Uncharacterized protein</fullName>
    </submittedName>
</protein>
<feature type="transmembrane region" description="Helical" evidence="6">
    <location>
        <begin position="35"/>
        <end position="55"/>
    </location>
</feature>
<evidence type="ECO:0000313" key="7">
    <source>
        <dbReference type="EMBL" id="KAF8397326.1"/>
    </source>
</evidence>
<accession>A0A834Z4Y7</accession>
<comment type="subcellular location">
    <subcellularLocation>
        <location evidence="1">Membrane</location>
        <topology evidence="1">Multi-pass membrane protein</topology>
    </subcellularLocation>
</comment>
<name>A0A834Z4Y7_TETSI</name>
<proteinExistence type="inferred from homology"/>
<feature type="transmembrane region" description="Helical" evidence="6">
    <location>
        <begin position="155"/>
        <end position="177"/>
    </location>
</feature>
<evidence type="ECO:0000256" key="5">
    <source>
        <dbReference type="ARBA" id="ARBA00023136"/>
    </source>
</evidence>
<evidence type="ECO:0000256" key="4">
    <source>
        <dbReference type="ARBA" id="ARBA00022989"/>
    </source>
</evidence>
<comment type="similarity">
    <text evidence="2">Belongs to the major facilitator superfamily. Proton-dependent oligopeptide transporter (POT/PTR) (TC 2.A.17) family.</text>
</comment>
<dbReference type="PANTHER" id="PTHR11654">
    <property type="entry name" value="OLIGOPEPTIDE TRANSPORTER-RELATED"/>
    <property type="match status" value="1"/>
</dbReference>
<evidence type="ECO:0000256" key="1">
    <source>
        <dbReference type="ARBA" id="ARBA00004141"/>
    </source>
</evidence>
<feature type="transmembrane region" description="Helical" evidence="6">
    <location>
        <begin position="108"/>
        <end position="134"/>
    </location>
</feature>
<dbReference type="EMBL" id="JABCRI010000011">
    <property type="protein sequence ID" value="KAF8397326.1"/>
    <property type="molecule type" value="Genomic_DNA"/>
</dbReference>